<protein>
    <submittedName>
        <fullName evidence="11">Uncharacterized protein</fullName>
    </submittedName>
</protein>
<comment type="caution">
    <text evidence="11">The sequence shown here is derived from an EMBL/GenBank/DDBJ whole genome shotgun (WGS) entry which is preliminary data.</text>
</comment>
<keyword evidence="8" id="KW-1133">Transmembrane helix</keyword>
<evidence type="ECO:0000256" key="6">
    <source>
        <dbReference type="ARBA" id="ARBA00023145"/>
    </source>
</evidence>
<keyword evidence="2" id="KW-0645">Protease</keyword>
<dbReference type="EMBL" id="JBCGBO010000007">
    <property type="protein sequence ID" value="KAK9188809.1"/>
    <property type="molecule type" value="Genomic_DNA"/>
</dbReference>
<keyword evidence="12" id="KW-1185">Reference proteome</keyword>
<evidence type="ECO:0000256" key="3">
    <source>
        <dbReference type="ARBA" id="ARBA00022729"/>
    </source>
</evidence>
<dbReference type="InterPro" id="IPR025661">
    <property type="entry name" value="Pept_asp_AS"/>
</dbReference>
<evidence type="ECO:0000313" key="12">
    <source>
        <dbReference type="Proteomes" id="UP001428341"/>
    </source>
</evidence>
<evidence type="ECO:0000256" key="7">
    <source>
        <dbReference type="ARBA" id="ARBA00023157"/>
    </source>
</evidence>
<keyword evidence="7" id="KW-1015">Disulfide bond</keyword>
<keyword evidence="6" id="KW-0865">Zymogen</keyword>
<dbReference type="PROSITE" id="PS00139">
    <property type="entry name" value="THIOL_PROTEASE_CYS"/>
    <property type="match status" value="1"/>
</dbReference>
<keyword evidence="5" id="KW-0788">Thiol protease</keyword>
<dbReference type="PRINTS" id="PR00705">
    <property type="entry name" value="PAPAIN"/>
</dbReference>
<dbReference type="InterPro" id="IPR000169">
    <property type="entry name" value="Pept_cys_AS"/>
</dbReference>
<evidence type="ECO:0000256" key="8">
    <source>
        <dbReference type="SAM" id="Phobius"/>
    </source>
</evidence>
<dbReference type="PROSITE" id="PS00640">
    <property type="entry name" value="THIOL_PROTEASE_ASN"/>
    <property type="match status" value="1"/>
</dbReference>
<organism evidence="11 12">
    <name type="scientific">Citrus x changshan-huyou</name>
    <dbReference type="NCBI Taxonomy" id="2935761"/>
    <lineage>
        <taxon>Eukaryota</taxon>
        <taxon>Viridiplantae</taxon>
        <taxon>Streptophyta</taxon>
        <taxon>Embryophyta</taxon>
        <taxon>Tracheophyta</taxon>
        <taxon>Spermatophyta</taxon>
        <taxon>Magnoliopsida</taxon>
        <taxon>eudicotyledons</taxon>
        <taxon>Gunneridae</taxon>
        <taxon>Pentapetalae</taxon>
        <taxon>rosids</taxon>
        <taxon>malvids</taxon>
        <taxon>Sapindales</taxon>
        <taxon>Rutaceae</taxon>
        <taxon>Aurantioideae</taxon>
        <taxon>Citrus</taxon>
    </lineage>
</organism>
<dbReference type="InterPro" id="IPR025660">
    <property type="entry name" value="Pept_his_AS"/>
</dbReference>
<dbReference type="SMART" id="SM00848">
    <property type="entry name" value="Inhibitor_I29"/>
    <property type="match status" value="1"/>
</dbReference>
<keyword evidence="4" id="KW-0378">Hydrolase</keyword>
<feature type="transmembrane region" description="Helical" evidence="8">
    <location>
        <begin position="61"/>
        <end position="78"/>
    </location>
</feature>
<sequence>MVKVSTYFGMSLAAFVFWQSMDKLHVWIALHQDEKQERLEREAEVRRVREELLKENKYKDALTFFLVGLSLILVFGVAESFDYQESDLASEECLWDLYERWRSHHTVSRDLKEKQIRFNVFKQNLKRIHKVNQMDKPYKLRLNRFADMTNHEFMSSRSSKVSHHRMLHGPRRQTGFMHGKTQDLPPSVDWRKQGAVTGVKDQGSCGSCWTFSTVVSVEGINKIKTGELCSLSEQELVDCDKDNHGCDGGLMEQALNFIAKSEGLTTEKSYPYTAKDGSCELPTKNAPEVILDGYEMVPESDENALMKAVANQPVAVAIDAGGKDFQFYSEGVFTGDCGTELNHGVAVVGYGATQDGTKYWIVKNSWGTDWGEKGYIRMLRGIDAEEGLCGITLEASYPVKLHPDNSRHPRKDEL</sequence>
<keyword evidence="8" id="KW-0812">Transmembrane</keyword>
<dbReference type="InterPro" id="IPR000668">
    <property type="entry name" value="Peptidase_C1A_C"/>
</dbReference>
<evidence type="ECO:0000256" key="4">
    <source>
        <dbReference type="ARBA" id="ARBA00022801"/>
    </source>
</evidence>
<dbReference type="SMART" id="SM00645">
    <property type="entry name" value="Pept_C1"/>
    <property type="match status" value="1"/>
</dbReference>
<keyword evidence="3" id="KW-0732">Signal</keyword>
<evidence type="ECO:0000256" key="5">
    <source>
        <dbReference type="ARBA" id="ARBA00022807"/>
    </source>
</evidence>
<dbReference type="Pfam" id="PF08246">
    <property type="entry name" value="Inhibitor_I29"/>
    <property type="match status" value="1"/>
</dbReference>
<dbReference type="InterPro" id="IPR013128">
    <property type="entry name" value="Peptidase_C1A"/>
</dbReference>
<dbReference type="InterPro" id="IPR013201">
    <property type="entry name" value="Prot_inhib_I29"/>
</dbReference>
<feature type="domain" description="Peptidase C1A papain C-terminal" evidence="9">
    <location>
        <begin position="184"/>
        <end position="399"/>
    </location>
</feature>
<gene>
    <name evidence="11" type="ORF">WN944_020214</name>
</gene>
<dbReference type="Proteomes" id="UP001428341">
    <property type="component" value="Unassembled WGS sequence"/>
</dbReference>
<dbReference type="InterPro" id="IPR038765">
    <property type="entry name" value="Papain-like_cys_pep_sf"/>
</dbReference>
<dbReference type="GO" id="GO:0006508">
    <property type="term" value="P:proteolysis"/>
    <property type="evidence" value="ECO:0007669"/>
    <property type="project" value="UniProtKB-KW"/>
</dbReference>
<dbReference type="Pfam" id="PF00112">
    <property type="entry name" value="Peptidase_C1"/>
    <property type="match status" value="1"/>
</dbReference>
<evidence type="ECO:0000259" key="10">
    <source>
        <dbReference type="SMART" id="SM00848"/>
    </source>
</evidence>
<evidence type="ECO:0000313" key="11">
    <source>
        <dbReference type="EMBL" id="KAK9188809.1"/>
    </source>
</evidence>
<comment type="similarity">
    <text evidence="1">Belongs to the peptidase C1 family.</text>
</comment>
<proteinExistence type="inferred from homology"/>
<dbReference type="SUPFAM" id="SSF54001">
    <property type="entry name" value="Cysteine proteinases"/>
    <property type="match status" value="1"/>
</dbReference>
<reference evidence="11 12" key="1">
    <citation type="submission" date="2024-05" db="EMBL/GenBank/DDBJ databases">
        <title>Haplotype-resolved chromosome-level genome assembly of Huyou (Citrus changshanensis).</title>
        <authorList>
            <person name="Miao C."/>
            <person name="Chen W."/>
            <person name="Wu Y."/>
            <person name="Wang L."/>
            <person name="Zhao S."/>
            <person name="Grierson D."/>
            <person name="Xu C."/>
            <person name="Chen K."/>
        </authorList>
    </citation>
    <scope>NUCLEOTIDE SEQUENCE [LARGE SCALE GENOMIC DNA]</scope>
    <source>
        <strain evidence="11">01-14</strain>
        <tissue evidence="11">Leaf</tissue>
    </source>
</reference>
<dbReference type="InterPro" id="IPR039417">
    <property type="entry name" value="Peptidase_C1A_papain-like"/>
</dbReference>
<dbReference type="PANTHER" id="PTHR12411">
    <property type="entry name" value="CYSTEINE PROTEASE FAMILY C1-RELATED"/>
    <property type="match status" value="1"/>
</dbReference>
<dbReference type="GO" id="GO:0008234">
    <property type="term" value="F:cysteine-type peptidase activity"/>
    <property type="evidence" value="ECO:0007669"/>
    <property type="project" value="UniProtKB-KW"/>
</dbReference>
<dbReference type="Gene3D" id="3.90.70.10">
    <property type="entry name" value="Cysteine proteinases"/>
    <property type="match status" value="1"/>
</dbReference>
<evidence type="ECO:0000256" key="1">
    <source>
        <dbReference type="ARBA" id="ARBA00008455"/>
    </source>
</evidence>
<dbReference type="FunFam" id="3.90.70.10:FF:000023">
    <property type="entry name" value="Senescence-specific cysteine protease SAG39"/>
    <property type="match status" value="1"/>
</dbReference>
<dbReference type="PROSITE" id="PS00639">
    <property type="entry name" value="THIOL_PROTEASE_HIS"/>
    <property type="match status" value="1"/>
</dbReference>
<keyword evidence="8" id="KW-0472">Membrane</keyword>
<evidence type="ECO:0000256" key="2">
    <source>
        <dbReference type="ARBA" id="ARBA00022670"/>
    </source>
</evidence>
<accession>A0AAP0QH35</accession>
<feature type="domain" description="Cathepsin propeptide inhibitor" evidence="10">
    <location>
        <begin position="98"/>
        <end position="153"/>
    </location>
</feature>
<dbReference type="AlphaFoldDB" id="A0AAP0QH35"/>
<dbReference type="CDD" id="cd02248">
    <property type="entry name" value="Peptidase_C1A"/>
    <property type="match status" value="1"/>
</dbReference>
<name>A0AAP0QH35_9ROSI</name>
<evidence type="ECO:0000259" key="9">
    <source>
        <dbReference type="SMART" id="SM00645"/>
    </source>
</evidence>